<proteinExistence type="predicted"/>
<evidence type="ECO:0000313" key="1">
    <source>
        <dbReference type="EMBL" id="KAI0084808.1"/>
    </source>
</evidence>
<protein>
    <submittedName>
        <fullName evidence="1">Uncharacterized protein</fullName>
    </submittedName>
</protein>
<keyword evidence="2" id="KW-1185">Reference proteome</keyword>
<reference evidence="1" key="1">
    <citation type="journal article" date="2021" name="Environ. Microbiol.">
        <title>Gene family expansions and transcriptome signatures uncover fungal adaptations to wood decay.</title>
        <authorList>
            <person name="Hage H."/>
            <person name="Miyauchi S."/>
            <person name="Viragh M."/>
            <person name="Drula E."/>
            <person name="Min B."/>
            <person name="Chaduli D."/>
            <person name="Navarro D."/>
            <person name="Favel A."/>
            <person name="Norest M."/>
            <person name="Lesage-Meessen L."/>
            <person name="Balint B."/>
            <person name="Merenyi Z."/>
            <person name="de Eugenio L."/>
            <person name="Morin E."/>
            <person name="Martinez A.T."/>
            <person name="Baldrian P."/>
            <person name="Stursova M."/>
            <person name="Martinez M.J."/>
            <person name="Novotny C."/>
            <person name="Magnuson J.K."/>
            <person name="Spatafora J.W."/>
            <person name="Maurice S."/>
            <person name="Pangilinan J."/>
            <person name="Andreopoulos W."/>
            <person name="LaButti K."/>
            <person name="Hundley H."/>
            <person name="Na H."/>
            <person name="Kuo A."/>
            <person name="Barry K."/>
            <person name="Lipzen A."/>
            <person name="Henrissat B."/>
            <person name="Riley R."/>
            <person name="Ahrendt S."/>
            <person name="Nagy L.G."/>
            <person name="Grigoriev I.V."/>
            <person name="Martin F."/>
            <person name="Rosso M.N."/>
        </authorList>
    </citation>
    <scope>NUCLEOTIDE SEQUENCE</scope>
    <source>
        <strain evidence="1">CBS 384.51</strain>
    </source>
</reference>
<organism evidence="1 2">
    <name type="scientific">Irpex rosettiformis</name>
    <dbReference type="NCBI Taxonomy" id="378272"/>
    <lineage>
        <taxon>Eukaryota</taxon>
        <taxon>Fungi</taxon>
        <taxon>Dikarya</taxon>
        <taxon>Basidiomycota</taxon>
        <taxon>Agaricomycotina</taxon>
        <taxon>Agaricomycetes</taxon>
        <taxon>Polyporales</taxon>
        <taxon>Irpicaceae</taxon>
        <taxon>Irpex</taxon>
    </lineage>
</organism>
<accession>A0ACB8TRX5</accession>
<sequence length="542" mass="59327">MAATAACRILVVSSTTDTAHQFVQRIKALSTPVASEGEPSHSLSDVTSLAQASSGELSELHAKLTNTEPATSIPWTISNKYYTADVHFELRSLDGFAGYLASDVPAVVYVWDRRDQHKTDVPELAKKLEHYDPEVSLAVRFAPSSKDLHPHNHEEEGEDGLDEFISSHGFEYVDGEHGPRIPTQDGSNFSDEDHAGVPGLPRVIDALSTIMWPSLVQTQRTSSRRKSRGGDLLDWASMEDVSGTGGGALLFNNRDATPSQMKLKKEMDELESWLQADLDAGQGPEAKRKAHDDPWSTAHGREIDGYHGFDGDTEHTFEDDFDDFVGAPMDVTYDDSRSPRDTGTRYPASLTIAPSQFAVPAFAHTSIAAPQRTFTSDFVTFRGEVVHPEDEEDRTLDFNGDENDPDMPSRAEVEEMSRHLFGAGLGIPPSSPTWQRLHSPARGNSKDLPSGENTGASGSQPQGPEDFKFERLDGGDDGDDDFELGAFDLSKVLGALQGMKEQIASMDDEDERKRAAAKVALGFVYGLQKEEELDKERGEGQA</sequence>
<name>A0ACB8TRX5_9APHY</name>
<gene>
    <name evidence="1" type="ORF">BDY19DRAFT_969270</name>
</gene>
<comment type="caution">
    <text evidence="1">The sequence shown here is derived from an EMBL/GenBank/DDBJ whole genome shotgun (WGS) entry which is preliminary data.</text>
</comment>
<dbReference type="Proteomes" id="UP001055072">
    <property type="component" value="Unassembled WGS sequence"/>
</dbReference>
<evidence type="ECO:0000313" key="2">
    <source>
        <dbReference type="Proteomes" id="UP001055072"/>
    </source>
</evidence>
<dbReference type="EMBL" id="MU274938">
    <property type="protein sequence ID" value="KAI0084808.1"/>
    <property type="molecule type" value="Genomic_DNA"/>
</dbReference>